<name>A0ABT1EPX0_9PROT</name>
<dbReference type="Proteomes" id="UP001523543">
    <property type="component" value="Unassembled WGS sequence"/>
</dbReference>
<dbReference type="InterPro" id="IPR024437">
    <property type="entry name" value="DUF3825"/>
</dbReference>
<evidence type="ECO:0000313" key="2">
    <source>
        <dbReference type="EMBL" id="MCP1244434.1"/>
    </source>
</evidence>
<evidence type="ECO:0000259" key="1">
    <source>
        <dbReference type="Pfam" id="PF12873"/>
    </source>
</evidence>
<evidence type="ECO:0000313" key="3">
    <source>
        <dbReference type="Proteomes" id="UP001523543"/>
    </source>
</evidence>
<keyword evidence="3" id="KW-1185">Reference proteome</keyword>
<feature type="domain" description="DUF3825" evidence="1">
    <location>
        <begin position="38"/>
        <end position="241"/>
    </location>
</feature>
<gene>
    <name evidence="2" type="ORF">NKW54_00560</name>
</gene>
<dbReference type="Pfam" id="PF12873">
    <property type="entry name" value="DUF3825"/>
    <property type="match status" value="1"/>
</dbReference>
<accession>A0ABT1EPX0</accession>
<sequence>MNIEQGEMMQAFGDPYTNHVVSRLHRFAFIPSDLLNKLSDIALPEEWGNNKYVLKKYLAVHVAWSIEQGQFTKGDEQFYVTAGHLQTRYGTPIYLAFSRNRNHGREPFYLVAVGSNISAPTLPIPPVIPSPAQVPVGAEIVMMHDHILGDNANRVSFFSDTPWVSQMCAISGAIQWSLNRQLKLPYWYYGKMSYVVPLYLNSREDITSEPDLIAPIQVNPESLLVRTVLKPEMPYANARVAVQRHDLLPHWLLQAWKNHAQNATEEEIENPEMVA</sequence>
<comment type="caution">
    <text evidence="2">The sequence shown here is derived from an EMBL/GenBank/DDBJ whole genome shotgun (WGS) entry which is preliminary data.</text>
</comment>
<dbReference type="RefSeq" id="WP_253549265.1">
    <property type="nucleotide sequence ID" value="NZ_JAMYZR010000001.1"/>
</dbReference>
<proteinExistence type="predicted"/>
<dbReference type="EMBL" id="JAMYZR010000001">
    <property type="protein sequence ID" value="MCP1244434.1"/>
    <property type="molecule type" value="Genomic_DNA"/>
</dbReference>
<protein>
    <submittedName>
        <fullName evidence="2">DUF3825 domain-containing protein</fullName>
    </submittedName>
</protein>
<organism evidence="2 3">
    <name type="scientific">Acetobacter cerevisiae</name>
    <dbReference type="NCBI Taxonomy" id="178900"/>
    <lineage>
        <taxon>Bacteria</taxon>
        <taxon>Pseudomonadati</taxon>
        <taxon>Pseudomonadota</taxon>
        <taxon>Alphaproteobacteria</taxon>
        <taxon>Acetobacterales</taxon>
        <taxon>Acetobacteraceae</taxon>
        <taxon>Acetobacter</taxon>
    </lineage>
</organism>
<reference evidence="2 3" key="1">
    <citation type="submission" date="2022-06" db="EMBL/GenBank/DDBJ databases">
        <title>Acetobacer genomes from food samples.</title>
        <authorList>
            <person name="Sombolestani A."/>
        </authorList>
    </citation>
    <scope>NUCLEOTIDE SEQUENCE [LARGE SCALE GENOMIC DNA]</scope>
    <source>
        <strain evidence="2 3">R-83281</strain>
    </source>
</reference>